<keyword evidence="1" id="KW-1133">Transmembrane helix</keyword>
<dbReference type="Proteomes" id="UP000194639">
    <property type="component" value="Unassembled WGS sequence"/>
</dbReference>
<dbReference type="AlphaFoldDB" id="A0A251ZZV4"/>
<comment type="caution">
    <text evidence="2">The sequence shown here is derived from an EMBL/GenBank/DDBJ whole genome shotgun (WGS) entry which is preliminary data.</text>
</comment>
<organism evidence="2 3">
    <name type="scientific">Acetobacter orientalis</name>
    <dbReference type="NCBI Taxonomy" id="146474"/>
    <lineage>
        <taxon>Bacteria</taxon>
        <taxon>Pseudomonadati</taxon>
        <taxon>Pseudomonadota</taxon>
        <taxon>Alphaproteobacteria</taxon>
        <taxon>Acetobacterales</taxon>
        <taxon>Acetobacteraceae</taxon>
        <taxon>Acetobacter</taxon>
    </lineage>
</organism>
<keyword evidence="1" id="KW-0812">Transmembrane</keyword>
<gene>
    <name evidence="2" type="ORF">HK12_09245</name>
</gene>
<keyword evidence="1" id="KW-0472">Membrane</keyword>
<reference evidence="2 3" key="1">
    <citation type="submission" date="2014-06" db="EMBL/GenBank/DDBJ databases">
        <authorList>
            <person name="Ju J."/>
            <person name="Zhang J."/>
        </authorList>
    </citation>
    <scope>NUCLEOTIDE SEQUENCE [LARGE SCALE GENOMIC DNA]</scope>
    <source>
        <strain evidence="2">DmW_045</strain>
    </source>
</reference>
<dbReference type="RefSeq" id="WP_086552785.1">
    <property type="nucleotide sequence ID" value="NZ_JOMO01000036.1"/>
</dbReference>
<feature type="transmembrane region" description="Helical" evidence="1">
    <location>
        <begin position="135"/>
        <end position="153"/>
    </location>
</feature>
<accession>A0A251ZZV4</accession>
<proteinExistence type="predicted"/>
<evidence type="ECO:0000256" key="1">
    <source>
        <dbReference type="SAM" id="Phobius"/>
    </source>
</evidence>
<protein>
    <submittedName>
        <fullName evidence="2">Uncharacterized protein</fullName>
    </submittedName>
</protein>
<name>A0A251ZZV4_9PROT</name>
<dbReference type="EMBL" id="JOMO01000036">
    <property type="protein sequence ID" value="OUI80299.1"/>
    <property type="molecule type" value="Genomic_DNA"/>
</dbReference>
<sequence>MIMYINAAETMLALLGILIVVYGPLQAAIADALRQYLFEQRDELFEIAASGRISVNNAAYKAAREKINVSIRYAHRMSLPRTLFLMTMWKRKNYEIEDPLNLNLVRDEAVKVEIQCIMRHCARASAASLVFRSPAALIFFIAMAPLALLKAIFKDSRNFLANKITVKALYSILFPLWKILVPIEKTIACEISTARC</sequence>
<evidence type="ECO:0000313" key="2">
    <source>
        <dbReference type="EMBL" id="OUI80299.1"/>
    </source>
</evidence>
<evidence type="ECO:0000313" key="3">
    <source>
        <dbReference type="Proteomes" id="UP000194639"/>
    </source>
</evidence>